<evidence type="ECO:0008006" key="3">
    <source>
        <dbReference type="Google" id="ProtNLM"/>
    </source>
</evidence>
<dbReference type="InterPro" id="IPR036069">
    <property type="entry name" value="DUF34/NIF3_sf"/>
</dbReference>
<dbReference type="EMBL" id="DVNH01000004">
    <property type="protein sequence ID" value="HIU51082.1"/>
    <property type="molecule type" value="Genomic_DNA"/>
</dbReference>
<dbReference type="PANTHER" id="PTHR41774">
    <property type="match status" value="1"/>
</dbReference>
<sequence>MNIEVKKVLISVTVPTENAEELRKAICDAGAGIIGNYTHCTSNSITTGTFIPVEGSNPHIGKKDKLEIVEEERIETVCEITKVKNVLKRLREVHPYEEPAINIIPLIEEESL</sequence>
<dbReference type="SUPFAM" id="SSF102705">
    <property type="entry name" value="NIF3 (NGG1p interacting factor 3)-like"/>
    <property type="match status" value="1"/>
</dbReference>
<dbReference type="PANTHER" id="PTHR41774:SF1">
    <property type="entry name" value="NGG1P INTERACTING FACTOR NIF3"/>
    <property type="match status" value="1"/>
</dbReference>
<evidence type="ECO:0000313" key="1">
    <source>
        <dbReference type="EMBL" id="HIU51082.1"/>
    </source>
</evidence>
<organism evidence="1 2">
    <name type="scientific">Candidatus Merdicola faecigallinarum</name>
    <dbReference type="NCBI Taxonomy" id="2840862"/>
    <lineage>
        <taxon>Bacteria</taxon>
        <taxon>Bacillati</taxon>
        <taxon>Bacillota</taxon>
        <taxon>Clostridia</taxon>
        <taxon>Candidatus Merdicola</taxon>
    </lineage>
</organism>
<gene>
    <name evidence="1" type="ORF">IAB70_00400</name>
</gene>
<reference evidence="1" key="1">
    <citation type="submission" date="2020-10" db="EMBL/GenBank/DDBJ databases">
        <authorList>
            <person name="Gilroy R."/>
        </authorList>
    </citation>
    <scope>NUCLEOTIDE SEQUENCE</scope>
    <source>
        <strain evidence="1">CHK195-15760</strain>
    </source>
</reference>
<accession>A0A9D1S948</accession>
<comment type="caution">
    <text evidence="1">The sequence shown here is derived from an EMBL/GenBank/DDBJ whole genome shotgun (WGS) entry which is preliminary data.</text>
</comment>
<dbReference type="AlphaFoldDB" id="A0A9D1S948"/>
<evidence type="ECO:0000313" key="2">
    <source>
        <dbReference type="Proteomes" id="UP000824093"/>
    </source>
</evidence>
<reference evidence="1" key="2">
    <citation type="journal article" date="2021" name="PeerJ">
        <title>Extensive microbial diversity within the chicken gut microbiome revealed by metagenomics and culture.</title>
        <authorList>
            <person name="Gilroy R."/>
            <person name="Ravi A."/>
            <person name="Getino M."/>
            <person name="Pursley I."/>
            <person name="Horton D.L."/>
            <person name="Alikhan N.F."/>
            <person name="Baker D."/>
            <person name="Gharbi K."/>
            <person name="Hall N."/>
            <person name="Watson M."/>
            <person name="Adriaenssens E.M."/>
            <person name="Foster-Nyarko E."/>
            <person name="Jarju S."/>
            <person name="Secka A."/>
            <person name="Antonio M."/>
            <person name="Oren A."/>
            <person name="Chaudhuri R.R."/>
            <person name="La Ragione R."/>
            <person name="Hildebrand F."/>
            <person name="Pallen M.J."/>
        </authorList>
    </citation>
    <scope>NUCLEOTIDE SEQUENCE</scope>
    <source>
        <strain evidence="1">CHK195-15760</strain>
    </source>
</reference>
<dbReference type="Gene3D" id="3.30.70.120">
    <property type="match status" value="1"/>
</dbReference>
<dbReference type="InterPro" id="IPR015867">
    <property type="entry name" value="N-reg_PII/ATP_PRibTrfase_C"/>
</dbReference>
<dbReference type="Proteomes" id="UP000824093">
    <property type="component" value="Unassembled WGS sequence"/>
</dbReference>
<protein>
    <recommendedName>
        <fullName evidence="3">Cytochrome C biogenesis protein</fullName>
    </recommendedName>
</protein>
<name>A0A9D1S948_9FIRM</name>
<proteinExistence type="predicted"/>